<dbReference type="PANTHER" id="PTHR33602">
    <property type="entry name" value="REGULATORY PROTEIN RECX FAMILY PROTEIN"/>
    <property type="match status" value="1"/>
</dbReference>
<feature type="compositionally biased region" description="Low complexity" evidence="6">
    <location>
        <begin position="124"/>
        <end position="134"/>
    </location>
</feature>
<comment type="caution">
    <text evidence="10">The sequence shown here is derived from an EMBL/GenBank/DDBJ whole genome shotgun (WGS) entry which is preliminary data.</text>
</comment>
<sequence>MGFSDEETMQDRLARAAAALAEAEGVAGVRAGGVSGVTSGVPSRGSARAESSKPATSSTERSTKAEPSWKAEPSTKAEPTRKAEPSTKAEPSAKAGRTQRRGRTERSTRSEPTGGSDGSGGSVRSGRASRPGWAGREGGSGWGVDGAGERPDWAPPPEDTEGAVPDADAESVARAIVLRQLSMAPRSRTQLERKLRQRGCDDDVAARVLDRMTEVGLVDDEAYAQMLVRSRQSDKGLARRALAHELRKQGIDQEIADEALGQVGAGDERLRAEQLVAKKLRSMRGLAPEVQTRRLAAMLARKGYSGEVAWPIVRDAVDGLPEHRRD</sequence>
<dbReference type="PANTHER" id="PTHR33602:SF1">
    <property type="entry name" value="REGULATORY PROTEIN RECX FAMILY PROTEIN"/>
    <property type="match status" value="1"/>
</dbReference>
<protein>
    <recommendedName>
        <fullName evidence="3 5">Regulatory protein RecX</fullName>
    </recommendedName>
</protein>
<evidence type="ECO:0000256" key="1">
    <source>
        <dbReference type="ARBA" id="ARBA00004496"/>
    </source>
</evidence>
<evidence type="ECO:0000313" key="10">
    <source>
        <dbReference type="EMBL" id="GGM81265.1"/>
    </source>
</evidence>
<feature type="domain" description="RecX first three-helical" evidence="9">
    <location>
        <begin position="173"/>
        <end position="212"/>
    </location>
</feature>
<keyword evidence="4 5" id="KW-0963">Cytoplasm</keyword>
<dbReference type="Pfam" id="PF21981">
    <property type="entry name" value="RecX_HTH3"/>
    <property type="match status" value="1"/>
</dbReference>
<proteinExistence type="inferred from homology"/>
<dbReference type="EMBL" id="BMNZ01000001">
    <property type="protein sequence ID" value="GGM81265.1"/>
    <property type="molecule type" value="Genomic_DNA"/>
</dbReference>
<keyword evidence="11" id="KW-1185">Reference proteome</keyword>
<feature type="compositionally biased region" description="Basic and acidic residues" evidence="6">
    <location>
        <begin position="61"/>
        <end position="87"/>
    </location>
</feature>
<organism evidence="10 11">
    <name type="scientific">Terrabacter tumescens</name>
    <dbReference type="NCBI Taxonomy" id="60443"/>
    <lineage>
        <taxon>Bacteria</taxon>
        <taxon>Bacillati</taxon>
        <taxon>Actinomycetota</taxon>
        <taxon>Actinomycetes</taxon>
        <taxon>Micrococcales</taxon>
        <taxon>Intrasporangiaceae</taxon>
        <taxon>Terrabacter</taxon>
    </lineage>
</organism>
<dbReference type="Gene3D" id="1.10.10.10">
    <property type="entry name" value="Winged helix-like DNA-binding domain superfamily/Winged helix DNA-binding domain"/>
    <property type="match status" value="2"/>
</dbReference>
<comment type="similarity">
    <text evidence="2 5">Belongs to the RecX family.</text>
</comment>
<evidence type="ECO:0000259" key="9">
    <source>
        <dbReference type="Pfam" id="PF21982"/>
    </source>
</evidence>
<evidence type="ECO:0000313" key="11">
    <source>
        <dbReference type="Proteomes" id="UP000623461"/>
    </source>
</evidence>
<dbReference type="InterPro" id="IPR053925">
    <property type="entry name" value="RecX_HTH_3rd"/>
</dbReference>
<feature type="region of interest" description="Disordered" evidence="6">
    <location>
        <begin position="27"/>
        <end position="171"/>
    </location>
</feature>
<feature type="compositionally biased region" description="Low complexity" evidence="6">
    <location>
        <begin position="36"/>
        <end position="46"/>
    </location>
</feature>
<feature type="domain" description="RecX third three-helical" evidence="8">
    <location>
        <begin position="271"/>
        <end position="310"/>
    </location>
</feature>
<comment type="subcellular location">
    <subcellularLocation>
        <location evidence="1 5">Cytoplasm</location>
    </subcellularLocation>
</comment>
<gene>
    <name evidence="5" type="primary">recX</name>
    <name evidence="10" type="ORF">GCM10009721_02070</name>
</gene>
<dbReference type="InterPro" id="IPR053924">
    <property type="entry name" value="RecX_HTH_2nd"/>
</dbReference>
<dbReference type="HAMAP" id="MF_01114">
    <property type="entry name" value="RecX"/>
    <property type="match status" value="1"/>
</dbReference>
<dbReference type="Proteomes" id="UP000623461">
    <property type="component" value="Unassembled WGS sequence"/>
</dbReference>
<name>A0ABQ2HGX4_9MICO</name>
<dbReference type="InterPro" id="IPR003783">
    <property type="entry name" value="Regulatory_RecX"/>
</dbReference>
<evidence type="ECO:0000256" key="4">
    <source>
        <dbReference type="ARBA" id="ARBA00022490"/>
    </source>
</evidence>
<dbReference type="Pfam" id="PF21982">
    <property type="entry name" value="RecX_HTH1"/>
    <property type="match status" value="1"/>
</dbReference>
<evidence type="ECO:0000256" key="5">
    <source>
        <dbReference type="HAMAP-Rule" id="MF_01114"/>
    </source>
</evidence>
<feature type="domain" description="RecX second three-helical" evidence="7">
    <location>
        <begin position="219"/>
        <end position="260"/>
    </location>
</feature>
<evidence type="ECO:0000256" key="6">
    <source>
        <dbReference type="SAM" id="MobiDB-lite"/>
    </source>
</evidence>
<evidence type="ECO:0000259" key="8">
    <source>
        <dbReference type="Pfam" id="PF21981"/>
    </source>
</evidence>
<reference evidence="11" key="1">
    <citation type="journal article" date="2019" name="Int. J. Syst. Evol. Microbiol.">
        <title>The Global Catalogue of Microorganisms (GCM) 10K type strain sequencing project: providing services to taxonomists for standard genome sequencing and annotation.</title>
        <authorList>
            <consortium name="The Broad Institute Genomics Platform"/>
            <consortium name="The Broad Institute Genome Sequencing Center for Infectious Disease"/>
            <person name="Wu L."/>
            <person name="Ma J."/>
        </authorList>
    </citation>
    <scope>NUCLEOTIDE SEQUENCE [LARGE SCALE GENOMIC DNA]</scope>
    <source>
        <strain evidence="11">JCM 1365</strain>
    </source>
</reference>
<feature type="compositionally biased region" description="Gly residues" evidence="6">
    <location>
        <begin position="135"/>
        <end position="146"/>
    </location>
</feature>
<evidence type="ECO:0000256" key="2">
    <source>
        <dbReference type="ARBA" id="ARBA00009695"/>
    </source>
</evidence>
<accession>A0ABQ2HGX4</accession>
<dbReference type="Pfam" id="PF02631">
    <property type="entry name" value="RecX_HTH2"/>
    <property type="match status" value="1"/>
</dbReference>
<comment type="function">
    <text evidence="5">Modulates RecA activity.</text>
</comment>
<dbReference type="InterPro" id="IPR036388">
    <property type="entry name" value="WH-like_DNA-bd_sf"/>
</dbReference>
<evidence type="ECO:0000256" key="3">
    <source>
        <dbReference type="ARBA" id="ARBA00018111"/>
    </source>
</evidence>
<evidence type="ECO:0000259" key="7">
    <source>
        <dbReference type="Pfam" id="PF02631"/>
    </source>
</evidence>
<dbReference type="InterPro" id="IPR053926">
    <property type="entry name" value="RecX_HTH_1st"/>
</dbReference>